<comment type="caution">
    <text evidence="1">The sequence shown here is derived from an EMBL/GenBank/DDBJ whole genome shotgun (WGS) entry which is preliminary data.</text>
</comment>
<keyword evidence="2" id="KW-1185">Reference proteome</keyword>
<dbReference type="RefSeq" id="WP_274203473.1">
    <property type="nucleotide sequence ID" value="NZ_JAQZAO010000017.1"/>
</dbReference>
<evidence type="ECO:0000313" key="2">
    <source>
        <dbReference type="Proteomes" id="UP001300763"/>
    </source>
</evidence>
<dbReference type="SUPFAM" id="SSF103025">
    <property type="entry name" value="Folate-binding domain"/>
    <property type="match status" value="1"/>
</dbReference>
<gene>
    <name evidence="1" type="ORF">PGB27_26635</name>
</gene>
<evidence type="ECO:0000313" key="1">
    <source>
        <dbReference type="EMBL" id="MDD7968941.1"/>
    </source>
</evidence>
<accession>A0ABT5T3L5</accession>
<proteinExistence type="predicted"/>
<evidence type="ECO:0008006" key="3">
    <source>
        <dbReference type="Google" id="ProtNLM"/>
    </source>
</evidence>
<organism evidence="1 2">
    <name type="scientific">Actinomycetospora lemnae</name>
    <dbReference type="NCBI Taxonomy" id="3019891"/>
    <lineage>
        <taxon>Bacteria</taxon>
        <taxon>Bacillati</taxon>
        <taxon>Actinomycetota</taxon>
        <taxon>Actinomycetes</taxon>
        <taxon>Pseudonocardiales</taxon>
        <taxon>Pseudonocardiaceae</taxon>
        <taxon>Actinomycetospora</taxon>
    </lineage>
</organism>
<reference evidence="1 2" key="1">
    <citation type="submission" date="2023-02" db="EMBL/GenBank/DDBJ databases">
        <title>Genome sequencing required for Actinomycetospora new species description.</title>
        <authorList>
            <person name="Saimee Y."/>
            <person name="Duangmal K."/>
        </authorList>
    </citation>
    <scope>NUCLEOTIDE SEQUENCE [LARGE SCALE GENOMIC DNA]</scope>
    <source>
        <strain evidence="1 2">DW7H6</strain>
    </source>
</reference>
<protein>
    <recommendedName>
        <fullName evidence="3">N-methylglutamate dehydrogenase subunit D</fullName>
    </recommendedName>
</protein>
<dbReference type="EMBL" id="JAQZAO010000017">
    <property type="protein sequence ID" value="MDD7968941.1"/>
    <property type="molecule type" value="Genomic_DNA"/>
</dbReference>
<dbReference type="Gene3D" id="3.30.1360.120">
    <property type="entry name" value="Probable tRNA modification gtpase trme, domain 1"/>
    <property type="match status" value="1"/>
</dbReference>
<sequence length="235" mass="23354">MAESPADAVAAQTAVARSPIAAAVPTVRDGWEVDATVAVGPLTLSDETPLAKVAVRAPFDGAARAALGVRYGRTGRVDIGGDRVLIAGAGPGEWLALGAPGTGSALVASLEELLAGTGEFTSVLDLTHGRALVRLEGAAAPSVLAGVCAIDFSDTVTPDGTALRTSVAAVVTDVVRDDRGTQRSGAAATGAVGVPSFLLHCERSSGQYLADALLEAGAGAGLEVTGFRGLEPSRG</sequence>
<name>A0ABT5T3L5_9PSEU</name>
<dbReference type="InterPro" id="IPR027266">
    <property type="entry name" value="TrmE/GcvT-like"/>
</dbReference>
<dbReference type="Gene3D" id="3.30.70.1520">
    <property type="entry name" value="Heterotetrameric sarcosine oxidase"/>
    <property type="match status" value="1"/>
</dbReference>
<dbReference type="Proteomes" id="UP001300763">
    <property type="component" value="Unassembled WGS sequence"/>
</dbReference>